<comment type="caution">
    <text evidence="8">The sequence shown here is derived from an EMBL/GenBank/DDBJ whole genome shotgun (WGS) entry which is preliminary data.</text>
</comment>
<accession>A0A941DCE2</accession>
<dbReference type="InterPro" id="IPR011659">
    <property type="entry name" value="WD40"/>
</dbReference>
<proteinExistence type="inferred from homology"/>
<dbReference type="GO" id="GO:0004252">
    <property type="term" value="F:serine-type endopeptidase activity"/>
    <property type="evidence" value="ECO:0007669"/>
    <property type="project" value="TreeGrafter"/>
</dbReference>
<dbReference type="SUPFAM" id="SSF82171">
    <property type="entry name" value="DPP6 N-terminal domain-like"/>
    <property type="match status" value="1"/>
</dbReference>
<protein>
    <submittedName>
        <fullName evidence="8">S9 family peptidase</fullName>
    </submittedName>
</protein>
<dbReference type="Proteomes" id="UP000680158">
    <property type="component" value="Unassembled WGS sequence"/>
</dbReference>
<organism evidence="8 9">
    <name type="scientific">Undibacterium baiyunense</name>
    <dbReference type="NCBI Taxonomy" id="2828731"/>
    <lineage>
        <taxon>Bacteria</taxon>
        <taxon>Pseudomonadati</taxon>
        <taxon>Pseudomonadota</taxon>
        <taxon>Betaproteobacteria</taxon>
        <taxon>Burkholderiales</taxon>
        <taxon>Oxalobacteraceae</taxon>
        <taxon>Undibacterium</taxon>
    </lineage>
</organism>
<dbReference type="GO" id="GO:0006508">
    <property type="term" value="P:proteolysis"/>
    <property type="evidence" value="ECO:0007669"/>
    <property type="project" value="UniProtKB-KW"/>
</dbReference>
<name>A0A941DCE2_9BURK</name>
<evidence type="ECO:0000313" key="8">
    <source>
        <dbReference type="EMBL" id="MBR7746144.1"/>
    </source>
</evidence>
<keyword evidence="2" id="KW-0645">Protease</keyword>
<dbReference type="Pfam" id="PF00326">
    <property type="entry name" value="Peptidase_S9"/>
    <property type="match status" value="1"/>
</dbReference>
<evidence type="ECO:0000256" key="2">
    <source>
        <dbReference type="ARBA" id="ARBA00022670"/>
    </source>
</evidence>
<keyword evidence="5" id="KW-0720">Serine protease</keyword>
<feature type="signal peptide" evidence="6">
    <location>
        <begin position="1"/>
        <end position="34"/>
    </location>
</feature>
<evidence type="ECO:0000256" key="6">
    <source>
        <dbReference type="SAM" id="SignalP"/>
    </source>
</evidence>
<evidence type="ECO:0000256" key="5">
    <source>
        <dbReference type="ARBA" id="ARBA00022825"/>
    </source>
</evidence>
<feature type="domain" description="Peptidase S9 prolyl oligopeptidase catalytic" evidence="7">
    <location>
        <begin position="498"/>
        <end position="706"/>
    </location>
</feature>
<dbReference type="InterPro" id="IPR001375">
    <property type="entry name" value="Peptidase_S9_cat"/>
</dbReference>
<keyword evidence="9" id="KW-1185">Reference proteome</keyword>
<dbReference type="Pfam" id="PF07676">
    <property type="entry name" value="PD40"/>
    <property type="match status" value="3"/>
</dbReference>
<feature type="chain" id="PRO_5037095909" evidence="6">
    <location>
        <begin position="35"/>
        <end position="715"/>
    </location>
</feature>
<dbReference type="FunFam" id="3.40.50.1820:FF:000028">
    <property type="entry name" value="S9 family peptidase"/>
    <property type="match status" value="1"/>
</dbReference>
<dbReference type="Gene3D" id="2.120.10.30">
    <property type="entry name" value="TolB, C-terminal domain"/>
    <property type="match status" value="2"/>
</dbReference>
<keyword evidence="3 6" id="KW-0732">Signal</keyword>
<dbReference type="InterPro" id="IPR029058">
    <property type="entry name" value="AB_hydrolase_fold"/>
</dbReference>
<gene>
    <name evidence="8" type="ORF">KDM92_06085</name>
</gene>
<evidence type="ECO:0000259" key="7">
    <source>
        <dbReference type="Pfam" id="PF00326"/>
    </source>
</evidence>
<evidence type="ECO:0000256" key="4">
    <source>
        <dbReference type="ARBA" id="ARBA00022801"/>
    </source>
</evidence>
<dbReference type="PANTHER" id="PTHR42776:SF13">
    <property type="entry name" value="DIPEPTIDYL-PEPTIDASE 5"/>
    <property type="match status" value="1"/>
</dbReference>
<dbReference type="RefSeq" id="WP_212683516.1">
    <property type="nucleotide sequence ID" value="NZ_JAGSPM010000003.1"/>
</dbReference>
<sequence>MKIKYAYAKHALQRVALFVFLSSGLSVVAANANANTNTNAVNTASRPITPQDLWAVKRVDNPVVSPDQKHIAFTVQTWSLERNRAQNQIWLMDSQGRNQRRLTTADASDSAPVWSPDGSRIAFTSRRSDDEAPALYILRLDGGEAEKVLELPFGVINPKWHPSGDSLIVGTKAIPALKGSWRADDMLAMKKEMKRRRDSKMTAKVTEDRVYRFFDHWLTDELSAHFLQFDLRNKSLIDLTPQSTELFSSSSNFDFAISPDGKTLVYSANTIPAPHHDADNTDLILLKLDEIGKTKNITSENRGPDSSPNFSADGKSIYYTRTNTPLYDGSSAKLWRYEVSSAKHSPVTEARDYAIAEFQASKDLSKLWMVAEDQGETSIFSSKNDGNQFERVIRDAGISKLKLLGNQLVFLRSSFDRPNEIYSMDLATKTLRQLTHFNDELMANLKLGKVESYQFKGANDQLVQGWLILPPDYDKNKSYPLLQLMHGGPHTMVGNAFNFRWNAHVMAAPGYIVSWVNRHGSTGFGEQFARSINAEWGVKPTQDILRSNDYLIQKLGNIDSKRIAAAGASYGGYLAAWLAGHTDRFVTIIDHAGVNDLVTQYGSDSTNYSFEKTLGGNPWSDTEVMQKNNPMSYAKNFKTPMLLTHGELDYRVPYVNSTALYGVLQGMKVPSRLVIFPNENHWILSPQNSVYWYWEVQNWLQRYIGGTPTLTQPKY</sequence>
<reference evidence="8 9" key="1">
    <citation type="submission" date="2021-04" db="EMBL/GenBank/DDBJ databases">
        <title>novel species isolated from subtropical streams in China.</title>
        <authorList>
            <person name="Lu H."/>
        </authorList>
    </citation>
    <scope>NUCLEOTIDE SEQUENCE [LARGE SCALE GENOMIC DNA]</scope>
    <source>
        <strain evidence="8 9">BYS107W</strain>
    </source>
</reference>
<dbReference type="Gene3D" id="3.40.50.1820">
    <property type="entry name" value="alpha/beta hydrolase"/>
    <property type="match status" value="1"/>
</dbReference>
<evidence type="ECO:0000256" key="3">
    <source>
        <dbReference type="ARBA" id="ARBA00022729"/>
    </source>
</evidence>
<dbReference type="SUPFAM" id="SSF53474">
    <property type="entry name" value="alpha/beta-Hydrolases"/>
    <property type="match status" value="1"/>
</dbReference>
<dbReference type="AlphaFoldDB" id="A0A941DCE2"/>
<dbReference type="EMBL" id="JAGSPM010000003">
    <property type="protein sequence ID" value="MBR7746144.1"/>
    <property type="molecule type" value="Genomic_DNA"/>
</dbReference>
<evidence type="ECO:0000256" key="1">
    <source>
        <dbReference type="ARBA" id="ARBA00010040"/>
    </source>
</evidence>
<dbReference type="InterPro" id="IPR011042">
    <property type="entry name" value="6-blade_b-propeller_TolB-like"/>
</dbReference>
<evidence type="ECO:0000313" key="9">
    <source>
        <dbReference type="Proteomes" id="UP000680158"/>
    </source>
</evidence>
<comment type="similarity">
    <text evidence="1">Belongs to the peptidase S9C family.</text>
</comment>
<dbReference type="PANTHER" id="PTHR42776">
    <property type="entry name" value="SERINE PEPTIDASE S9 FAMILY MEMBER"/>
    <property type="match status" value="1"/>
</dbReference>
<keyword evidence="4" id="KW-0378">Hydrolase</keyword>